<dbReference type="EMBL" id="DF820479">
    <property type="protein sequence ID" value="GAK61407.1"/>
    <property type="molecule type" value="Genomic_DNA"/>
</dbReference>
<dbReference type="Gene3D" id="3.30.200.100">
    <property type="entry name" value="MucB/RseB, C-terminal domain"/>
    <property type="match status" value="1"/>
</dbReference>
<sequence>MKTWSKDVIKCVWLWFGIVLFVGLIVVPDIAAQEQSLQFDDIIRMLDPSDKKINYLGTKFVIDYTPSRRSTTLVRVTYGASGLEKKEVSPLQRGEAQIILDDGKFLWHYIPSQASVVKKKRRVSLGEISQRIHQQNELIQQNYQIQIETLSATSTIASVSQIPSVTGDVLVTFQPKMKDRPAWKIWIDSEHGLVVRTEIYDVNGDLTLLSAFSELTFQPEISKSSFVIKVPKGTTMRTSVEKHFHTIEEAEQELDFPISQPGYMPEGFVLAAVVYSQNDQREKVQLAYVDGLSSISIFEETHEISSETSHGTSQKIVINPSIKGTFHDQGLLKILDWQLNTDLHLTLVGEIADTELLKIASSFAQ</sequence>
<dbReference type="Proteomes" id="UP000030661">
    <property type="component" value="Unassembled WGS sequence"/>
</dbReference>
<evidence type="ECO:0000259" key="3">
    <source>
        <dbReference type="Pfam" id="PF14285"/>
    </source>
</evidence>
<feature type="domain" description="DUF4367" evidence="3">
    <location>
        <begin position="260"/>
        <end position="362"/>
    </location>
</feature>
<proteinExistence type="predicted"/>
<dbReference type="AlphaFoldDB" id="A0A081CA02"/>
<dbReference type="SUPFAM" id="SSF89392">
    <property type="entry name" value="Prokaryotic lipoproteins and lipoprotein localization factors"/>
    <property type="match status" value="1"/>
</dbReference>
<dbReference type="InterPro" id="IPR029046">
    <property type="entry name" value="LolA/LolB/LppX"/>
</dbReference>
<dbReference type="PANTHER" id="PTHR37507:SF2">
    <property type="entry name" value="SPORULATION PROTEIN YDCC"/>
    <property type="match status" value="1"/>
</dbReference>
<dbReference type="Gene3D" id="2.50.20.10">
    <property type="entry name" value="Lipoprotein localisation LolA/LolB/LppX"/>
    <property type="match status" value="1"/>
</dbReference>
<dbReference type="Pfam" id="PF14285">
    <property type="entry name" value="DUF4367"/>
    <property type="match status" value="1"/>
</dbReference>
<name>A0A081CA02_VECG1</name>
<evidence type="ECO:0000313" key="5">
    <source>
        <dbReference type="Proteomes" id="UP000030661"/>
    </source>
</evidence>
<evidence type="ECO:0000259" key="2">
    <source>
        <dbReference type="Pfam" id="PF03888"/>
    </source>
</evidence>
<dbReference type="InterPro" id="IPR033434">
    <property type="entry name" value="MucB/RseB_N"/>
</dbReference>
<protein>
    <recommendedName>
        <fullName evidence="6">MucB/RseB N-terminal domain-containing protein</fullName>
    </recommendedName>
</protein>
<organism evidence="4">
    <name type="scientific">Vecturithrix granuli</name>
    <dbReference type="NCBI Taxonomy" id="1499967"/>
    <lineage>
        <taxon>Bacteria</taxon>
        <taxon>Candidatus Moduliflexota</taxon>
        <taxon>Candidatus Vecturitrichia</taxon>
        <taxon>Candidatus Vecturitrichales</taxon>
        <taxon>Candidatus Vecturitrichaceae</taxon>
        <taxon>Candidatus Vecturithrix</taxon>
    </lineage>
</organism>
<keyword evidence="1" id="KW-1133">Transmembrane helix</keyword>
<dbReference type="InterPro" id="IPR025377">
    <property type="entry name" value="DUF4367"/>
</dbReference>
<dbReference type="HOGENOM" id="CLU_757918_0_0_0"/>
<keyword evidence="1" id="KW-0472">Membrane</keyword>
<gene>
    <name evidence="4" type="ORF">U27_01307</name>
</gene>
<keyword evidence="5" id="KW-1185">Reference proteome</keyword>
<dbReference type="STRING" id="1499967.U27_01307"/>
<evidence type="ECO:0008006" key="6">
    <source>
        <dbReference type="Google" id="ProtNLM"/>
    </source>
</evidence>
<feature type="transmembrane region" description="Helical" evidence="1">
    <location>
        <begin position="12"/>
        <end position="31"/>
    </location>
</feature>
<dbReference type="InterPro" id="IPR038484">
    <property type="entry name" value="MucB/RseB_C_sf"/>
</dbReference>
<dbReference type="InterPro" id="IPR052944">
    <property type="entry name" value="Sporulation_related"/>
</dbReference>
<feature type="domain" description="MucB/RseB N-terminal" evidence="2">
    <location>
        <begin position="84"/>
        <end position="226"/>
    </location>
</feature>
<keyword evidence="1" id="KW-0812">Transmembrane</keyword>
<accession>A0A081CA02</accession>
<dbReference type="eggNOG" id="COG2834">
    <property type="taxonomic scope" value="Bacteria"/>
</dbReference>
<evidence type="ECO:0000313" key="4">
    <source>
        <dbReference type="EMBL" id="GAK61407.1"/>
    </source>
</evidence>
<dbReference type="PANTHER" id="PTHR37507">
    <property type="entry name" value="SPORULATION PROTEIN YDCC"/>
    <property type="match status" value="1"/>
</dbReference>
<reference evidence="4" key="1">
    <citation type="journal article" date="2015" name="PeerJ">
        <title>First genomic representation of candidate bacterial phylum KSB3 points to enhanced environmental sensing as a trigger of wastewater bulking.</title>
        <authorList>
            <person name="Sekiguchi Y."/>
            <person name="Ohashi A."/>
            <person name="Parks D.H."/>
            <person name="Yamauchi T."/>
            <person name="Tyson G.W."/>
            <person name="Hugenholtz P."/>
        </authorList>
    </citation>
    <scope>NUCLEOTIDE SEQUENCE [LARGE SCALE GENOMIC DNA]</scope>
</reference>
<evidence type="ECO:0000256" key="1">
    <source>
        <dbReference type="SAM" id="Phobius"/>
    </source>
</evidence>
<dbReference type="Pfam" id="PF03888">
    <property type="entry name" value="MucB_RseB"/>
    <property type="match status" value="1"/>
</dbReference>